<gene>
    <name evidence="1" type="ORF">UFOPK3564_00225</name>
</gene>
<organism evidence="1">
    <name type="scientific">freshwater metagenome</name>
    <dbReference type="NCBI Taxonomy" id="449393"/>
    <lineage>
        <taxon>unclassified sequences</taxon>
        <taxon>metagenomes</taxon>
        <taxon>ecological metagenomes</taxon>
    </lineage>
</organism>
<proteinExistence type="predicted"/>
<accession>A0A6J7FMP0</accession>
<evidence type="ECO:0000313" key="1">
    <source>
        <dbReference type="EMBL" id="CAB4894635.1"/>
    </source>
</evidence>
<name>A0A6J7FMP0_9ZZZZ</name>
<protein>
    <submittedName>
        <fullName evidence="1">Unannotated protein</fullName>
    </submittedName>
</protein>
<dbReference type="EMBL" id="CAFBMK010000007">
    <property type="protein sequence ID" value="CAB4894635.1"/>
    <property type="molecule type" value="Genomic_DNA"/>
</dbReference>
<reference evidence="1" key="1">
    <citation type="submission" date="2020-05" db="EMBL/GenBank/DDBJ databases">
        <authorList>
            <person name="Chiriac C."/>
            <person name="Salcher M."/>
            <person name="Ghai R."/>
            <person name="Kavagutti S V."/>
        </authorList>
    </citation>
    <scope>NUCLEOTIDE SEQUENCE</scope>
</reference>
<dbReference type="AlphaFoldDB" id="A0A6J7FMP0"/>
<sequence>MSTEERIAKALSTELGYEDHGIFTAIVRLDYGGSGQGAGLYALKGDKGIEFVRRMVDAFGVQSWEQIPGRTVIAVADYTKVHGIKPLPTEPGTAFMFDDLWNEVTA</sequence>